<dbReference type="Gene3D" id="3.90.550.10">
    <property type="entry name" value="Spore Coat Polysaccharide Biosynthesis Protein SpsA, Chain A"/>
    <property type="match status" value="1"/>
</dbReference>
<dbReference type="RefSeq" id="WP_002717912.1">
    <property type="nucleotide sequence ID" value="NZ_UFSI01000001.1"/>
</dbReference>
<dbReference type="EMBL" id="UIGB01000001">
    <property type="protein sequence ID" value="SUU83131.1"/>
    <property type="molecule type" value="Genomic_DNA"/>
</dbReference>
<sequence length="295" mass="34894">MTVYLYTRCWNDGHMLPFFFRHYDPWVDRYFVYDDGSTDNSIALLQAHPRVEVRSQPDLSDPESRIESQRRLQNEIWKDARGKADWVVVTDLDEHLYHPSIVSYLEECKDSSVTIIPALGFQMVSDSFPNSNDQSLFDFCSRGAPDQSYSKVSIFDPNEIRESNFIAGRHRAAFEGRVLAPKPDELLLFHFHYLDMARVAARHKLYATRQRSKDLKRGWGAQYIWSDVELRKQWAEIERSAIDIKNDHWSRKRHPGRKIWRRIPRTRLRGIGRAIDRSLLKFRPRNLWTAMRGRP</sequence>
<protein>
    <recommendedName>
        <fullName evidence="3">Glycosyl transferase family 2</fullName>
    </recommendedName>
</protein>
<evidence type="ECO:0008006" key="3">
    <source>
        <dbReference type="Google" id="ProtNLM"/>
    </source>
</evidence>
<proteinExistence type="predicted"/>
<dbReference type="OrthoDB" id="9802649at2"/>
<accession>A0A380W2G2</accession>
<dbReference type="AlphaFoldDB" id="A0A380W2G2"/>
<dbReference type="Pfam" id="PF13704">
    <property type="entry name" value="Glyco_tranf_2_4"/>
    <property type="match status" value="1"/>
</dbReference>
<dbReference type="CDD" id="cd00761">
    <property type="entry name" value="Glyco_tranf_GTA_type"/>
    <property type="match status" value="1"/>
</dbReference>
<reference evidence="1 2" key="1">
    <citation type="submission" date="2018-06" db="EMBL/GenBank/DDBJ databases">
        <authorList>
            <consortium name="Pathogen Informatics"/>
            <person name="Doyle S."/>
        </authorList>
    </citation>
    <scope>NUCLEOTIDE SEQUENCE [LARGE SCALE GENOMIC DNA]</scope>
    <source>
        <strain evidence="1 2">NCTC12722</strain>
    </source>
</reference>
<gene>
    <name evidence="1" type="ORF">NCTC12722_00292</name>
</gene>
<dbReference type="Proteomes" id="UP000254343">
    <property type="component" value="Unassembled WGS sequence"/>
</dbReference>
<dbReference type="SUPFAM" id="SSF53448">
    <property type="entry name" value="Nucleotide-diphospho-sugar transferases"/>
    <property type="match status" value="1"/>
</dbReference>
<name>A0A380W2G2_AFIFE</name>
<organism evidence="1 2">
    <name type="scientific">Afipia felis</name>
    <name type="common">Cat scratch disease bacillus</name>
    <dbReference type="NCBI Taxonomy" id="1035"/>
    <lineage>
        <taxon>Bacteria</taxon>
        <taxon>Pseudomonadati</taxon>
        <taxon>Pseudomonadota</taxon>
        <taxon>Alphaproteobacteria</taxon>
        <taxon>Hyphomicrobiales</taxon>
        <taxon>Nitrobacteraceae</taxon>
        <taxon>Afipia</taxon>
    </lineage>
</organism>
<evidence type="ECO:0000313" key="2">
    <source>
        <dbReference type="Proteomes" id="UP000254343"/>
    </source>
</evidence>
<evidence type="ECO:0000313" key="1">
    <source>
        <dbReference type="EMBL" id="SUU83131.1"/>
    </source>
</evidence>
<dbReference type="InterPro" id="IPR029044">
    <property type="entry name" value="Nucleotide-diphossugar_trans"/>
</dbReference>